<comment type="caution">
    <text evidence="1">The sequence shown here is derived from an EMBL/GenBank/DDBJ whole genome shotgun (WGS) entry which is preliminary data.</text>
</comment>
<reference evidence="1" key="1">
    <citation type="journal article" date="2014" name="Front. Microbiol.">
        <title>High frequency of phylogenetically diverse reductive dehalogenase-homologous genes in deep subseafloor sedimentary metagenomes.</title>
        <authorList>
            <person name="Kawai M."/>
            <person name="Futagami T."/>
            <person name="Toyoda A."/>
            <person name="Takaki Y."/>
            <person name="Nishi S."/>
            <person name="Hori S."/>
            <person name="Arai W."/>
            <person name="Tsubouchi T."/>
            <person name="Morono Y."/>
            <person name="Uchiyama I."/>
            <person name="Ito T."/>
            <person name="Fujiyama A."/>
            <person name="Inagaki F."/>
            <person name="Takami H."/>
        </authorList>
    </citation>
    <scope>NUCLEOTIDE SEQUENCE</scope>
    <source>
        <strain evidence="1">Expedition CK06-06</strain>
    </source>
</reference>
<name>X1IXU2_9ZZZZ</name>
<evidence type="ECO:0000313" key="1">
    <source>
        <dbReference type="EMBL" id="GAH62373.1"/>
    </source>
</evidence>
<gene>
    <name evidence="1" type="ORF">S03H2_53771</name>
</gene>
<accession>X1IXU2</accession>
<organism evidence="1">
    <name type="scientific">marine sediment metagenome</name>
    <dbReference type="NCBI Taxonomy" id="412755"/>
    <lineage>
        <taxon>unclassified sequences</taxon>
        <taxon>metagenomes</taxon>
        <taxon>ecological metagenomes</taxon>
    </lineage>
</organism>
<dbReference type="EMBL" id="BARU01034237">
    <property type="protein sequence ID" value="GAH62373.1"/>
    <property type="molecule type" value="Genomic_DNA"/>
</dbReference>
<protein>
    <submittedName>
        <fullName evidence="1">Uncharacterized protein</fullName>
    </submittedName>
</protein>
<feature type="non-terminal residue" evidence="1">
    <location>
        <position position="137"/>
    </location>
</feature>
<sequence>MSGMTNKGKFRILDAYFRDTDMPTNFYIALVTSANVPDPDTNVLSELTEIAAGNGYTTGGYQLARNSTDFDVLTENDTDDRGEIQIKDVVWNASGGNIPASGNGARYAVLLDDNATPADREVLDYWDLISDRTVSDG</sequence>
<proteinExistence type="predicted"/>
<dbReference type="AlphaFoldDB" id="X1IXU2"/>